<feature type="compositionally biased region" description="Basic and acidic residues" evidence="1">
    <location>
        <begin position="116"/>
        <end position="127"/>
    </location>
</feature>
<feature type="region of interest" description="Disordered" evidence="1">
    <location>
        <begin position="17"/>
        <end position="50"/>
    </location>
</feature>
<gene>
    <name evidence="2" type="ORF">AWC38_SpisGene8316</name>
</gene>
<sequence length="305" mass="35747">MPNPNISTQDWYYHAPSKKVAQSAKPAPAASQIPGIGGLPDELANPEGDDRHFRRKWIRDTDSKYIKLAKGGGRKNLLTFRSPPVRADEPVPYPRVEWFDHEHPEEEVDESSPDFEAQHEVEHKEQKEGYKVLPEWYVHIHDVPADDEIVTGSFRSKRPIMGFDNLSKWQRDSKDTKQNPNNVRLPPLKKTHKVDKRYEELKAAQRVAPQGQGRHARLPKIENDQVDFKHLMSMGYQRDWLQEQKEKTKDEKAEKRKQQAELEDKRETQHNKVIRKPHNVSDSDKPMFKLSRFERVQPRVESFRT</sequence>
<dbReference type="PANTHER" id="PTHR31097">
    <property type="entry name" value="SI:DKEY-276J7.1"/>
    <property type="match status" value="1"/>
</dbReference>
<organism evidence="2 3">
    <name type="scientific">Stylophora pistillata</name>
    <name type="common">Smooth cauliflower coral</name>
    <dbReference type="NCBI Taxonomy" id="50429"/>
    <lineage>
        <taxon>Eukaryota</taxon>
        <taxon>Metazoa</taxon>
        <taxon>Cnidaria</taxon>
        <taxon>Anthozoa</taxon>
        <taxon>Hexacorallia</taxon>
        <taxon>Scleractinia</taxon>
        <taxon>Astrocoeniina</taxon>
        <taxon>Pocilloporidae</taxon>
        <taxon>Stylophora</taxon>
    </lineage>
</organism>
<evidence type="ECO:0000313" key="3">
    <source>
        <dbReference type="Proteomes" id="UP000225706"/>
    </source>
</evidence>
<feature type="compositionally biased region" description="Basic and acidic residues" evidence="1">
    <location>
        <begin position="279"/>
        <end position="305"/>
    </location>
</feature>
<dbReference type="AlphaFoldDB" id="A0A2B4SEN0"/>
<reference evidence="3" key="1">
    <citation type="journal article" date="2017" name="bioRxiv">
        <title>Comparative analysis of the genomes of Stylophora pistillata and Acropora digitifera provides evidence for extensive differences between species of corals.</title>
        <authorList>
            <person name="Voolstra C.R."/>
            <person name="Li Y."/>
            <person name="Liew Y.J."/>
            <person name="Baumgarten S."/>
            <person name="Zoccola D."/>
            <person name="Flot J.-F."/>
            <person name="Tambutte S."/>
            <person name="Allemand D."/>
            <person name="Aranda M."/>
        </authorList>
    </citation>
    <scope>NUCLEOTIDE SEQUENCE [LARGE SCALE GENOMIC DNA]</scope>
</reference>
<dbReference type="STRING" id="50429.A0A2B4SEN0"/>
<feature type="compositionally biased region" description="Low complexity" evidence="1">
    <location>
        <begin position="18"/>
        <end position="32"/>
    </location>
</feature>
<dbReference type="Proteomes" id="UP000225706">
    <property type="component" value="Unassembled WGS sequence"/>
</dbReference>
<evidence type="ECO:0000256" key="1">
    <source>
        <dbReference type="SAM" id="MobiDB-lite"/>
    </source>
</evidence>
<proteinExistence type="predicted"/>
<feature type="region of interest" description="Disordered" evidence="1">
    <location>
        <begin position="239"/>
        <end position="305"/>
    </location>
</feature>
<comment type="caution">
    <text evidence="2">The sequence shown here is derived from an EMBL/GenBank/DDBJ whole genome shotgun (WGS) entry which is preliminary data.</text>
</comment>
<dbReference type="Pfam" id="PF17662">
    <property type="entry name" value="DUF5524"/>
    <property type="match status" value="1"/>
</dbReference>
<feature type="region of interest" description="Disordered" evidence="1">
    <location>
        <begin position="165"/>
        <end position="194"/>
    </location>
</feature>
<name>A0A2B4SEN0_STYPI</name>
<dbReference type="OrthoDB" id="10012494at2759"/>
<dbReference type="EMBL" id="LSMT01000113">
    <property type="protein sequence ID" value="PFX27017.1"/>
    <property type="molecule type" value="Genomic_DNA"/>
</dbReference>
<feature type="region of interest" description="Disordered" evidence="1">
    <location>
        <begin position="203"/>
        <end position="222"/>
    </location>
</feature>
<dbReference type="PANTHER" id="PTHR31097:SF2">
    <property type="entry name" value="CHROMOSOME 7 OPEN READING FRAME 57"/>
    <property type="match status" value="1"/>
</dbReference>
<accession>A0A2B4SEN0</accession>
<feature type="region of interest" description="Disordered" evidence="1">
    <location>
        <begin position="103"/>
        <end position="127"/>
    </location>
</feature>
<keyword evidence="3" id="KW-1185">Reference proteome</keyword>
<feature type="compositionally biased region" description="Basic and acidic residues" evidence="1">
    <location>
        <begin position="240"/>
        <end position="270"/>
    </location>
</feature>
<evidence type="ECO:0000313" key="2">
    <source>
        <dbReference type="EMBL" id="PFX27017.1"/>
    </source>
</evidence>
<dbReference type="InterPro" id="IPR040247">
    <property type="entry name" value="DUF5524"/>
</dbReference>
<protein>
    <submittedName>
        <fullName evidence="2">Uncharacterized protein C7orf57-like</fullName>
    </submittedName>
</protein>